<dbReference type="HAMAP" id="MF_00315">
    <property type="entry name" value="DXP_synth"/>
    <property type="match status" value="1"/>
</dbReference>
<dbReference type="GO" id="GO:0016114">
    <property type="term" value="P:terpenoid biosynthetic process"/>
    <property type="evidence" value="ECO:0007669"/>
    <property type="project" value="UniProtKB-UniRule"/>
</dbReference>
<feature type="binding site" evidence="10">
    <location>
        <position position="291"/>
    </location>
    <ligand>
        <name>thiamine diphosphate</name>
        <dbReference type="ChEBI" id="CHEBI:58937"/>
    </ligand>
</feature>
<comment type="catalytic activity">
    <reaction evidence="10">
        <text>D-glyceraldehyde 3-phosphate + pyruvate + H(+) = 1-deoxy-D-xylulose 5-phosphate + CO2</text>
        <dbReference type="Rhea" id="RHEA:12605"/>
        <dbReference type="ChEBI" id="CHEBI:15361"/>
        <dbReference type="ChEBI" id="CHEBI:15378"/>
        <dbReference type="ChEBI" id="CHEBI:16526"/>
        <dbReference type="ChEBI" id="CHEBI:57792"/>
        <dbReference type="ChEBI" id="CHEBI:59776"/>
        <dbReference type="EC" id="2.2.1.7"/>
    </reaction>
</comment>
<dbReference type="InterPro" id="IPR005475">
    <property type="entry name" value="Transketolase-like_Pyr-bd"/>
</dbReference>
<dbReference type="PANTHER" id="PTHR43322">
    <property type="entry name" value="1-D-DEOXYXYLULOSE 5-PHOSPHATE SYNTHASE-RELATED"/>
    <property type="match status" value="1"/>
</dbReference>
<evidence type="ECO:0000256" key="10">
    <source>
        <dbReference type="HAMAP-Rule" id="MF_00315"/>
    </source>
</evidence>
<evidence type="ECO:0000256" key="6">
    <source>
        <dbReference type="ARBA" id="ARBA00022842"/>
    </source>
</evidence>
<comment type="caution">
    <text evidence="12">The sequence shown here is derived from an EMBL/GenBank/DDBJ whole genome shotgun (WGS) entry which is preliminary data.</text>
</comment>
<dbReference type="GO" id="GO:0030976">
    <property type="term" value="F:thiamine pyrophosphate binding"/>
    <property type="evidence" value="ECO:0007669"/>
    <property type="project" value="UniProtKB-UniRule"/>
</dbReference>
<dbReference type="InterPro" id="IPR000399">
    <property type="entry name" value="TPP-bd_CS"/>
</dbReference>
<dbReference type="InterPro" id="IPR029061">
    <property type="entry name" value="THDP-binding"/>
</dbReference>
<dbReference type="AlphaFoldDB" id="A0A937HWH2"/>
<dbReference type="SUPFAM" id="SSF52922">
    <property type="entry name" value="TK C-terminal domain-like"/>
    <property type="match status" value="1"/>
</dbReference>
<evidence type="ECO:0000259" key="11">
    <source>
        <dbReference type="SMART" id="SM00861"/>
    </source>
</evidence>
<dbReference type="Pfam" id="PF13292">
    <property type="entry name" value="DXP_synthase_N"/>
    <property type="match status" value="1"/>
</dbReference>
<gene>
    <name evidence="10 12" type="primary">dxs</name>
    <name evidence="12" type="ORF">ISQ63_03095</name>
</gene>
<dbReference type="FunFam" id="3.40.50.970:FF:000005">
    <property type="entry name" value="1-deoxy-D-xylulose-5-phosphate synthase"/>
    <property type="match status" value="1"/>
</dbReference>
<feature type="binding site" evidence="10">
    <location>
        <begin position="128"/>
        <end position="130"/>
    </location>
    <ligand>
        <name>thiamine diphosphate</name>
        <dbReference type="ChEBI" id="CHEBI:58937"/>
    </ligand>
</feature>
<proteinExistence type="inferred from homology"/>
<comment type="cofactor">
    <cofactor evidence="10">
        <name>Mg(2+)</name>
        <dbReference type="ChEBI" id="CHEBI:18420"/>
    </cofactor>
    <text evidence="10">Binds 1 Mg(2+) ion per subunit.</text>
</comment>
<evidence type="ECO:0000256" key="8">
    <source>
        <dbReference type="ARBA" id="ARBA00023052"/>
    </source>
</evidence>
<evidence type="ECO:0000256" key="2">
    <source>
        <dbReference type="ARBA" id="ARBA00011081"/>
    </source>
</evidence>
<dbReference type="EMBL" id="JADHQC010000016">
    <property type="protein sequence ID" value="MBL6811855.1"/>
    <property type="molecule type" value="Genomic_DNA"/>
</dbReference>
<comment type="subunit">
    <text evidence="3 10">Homodimer.</text>
</comment>
<feature type="binding site" evidence="10">
    <location>
        <position position="155"/>
    </location>
    <ligand>
        <name>Mg(2+)</name>
        <dbReference type="ChEBI" id="CHEBI:18420"/>
    </ligand>
</feature>
<dbReference type="Gene3D" id="3.40.50.920">
    <property type="match status" value="1"/>
</dbReference>
<keyword evidence="7 10" id="KW-0784">Thiamine biosynthesis</keyword>
<keyword evidence="4 10" id="KW-0808">Transferase</keyword>
<dbReference type="GO" id="GO:0019288">
    <property type="term" value="P:isopentenyl diphosphate biosynthetic process, methylerythritol 4-phosphate pathway"/>
    <property type="evidence" value="ECO:0007669"/>
    <property type="project" value="TreeGrafter"/>
</dbReference>
<dbReference type="GO" id="GO:0008661">
    <property type="term" value="F:1-deoxy-D-xylulose-5-phosphate synthase activity"/>
    <property type="evidence" value="ECO:0007669"/>
    <property type="project" value="UniProtKB-UniRule"/>
</dbReference>
<dbReference type="InterPro" id="IPR009014">
    <property type="entry name" value="Transketo_C/PFOR_II"/>
</dbReference>
<comment type="function">
    <text evidence="10">Catalyzes the acyloin condensation reaction between C atoms 2 and 3 of pyruvate and glyceraldehyde 3-phosphate to yield 1-deoxy-D-xylulose-5-phosphate (DXP).</text>
</comment>
<accession>A0A937HWH2</accession>
<dbReference type="CDD" id="cd07033">
    <property type="entry name" value="TPP_PYR_DXS_TK_like"/>
    <property type="match status" value="1"/>
</dbReference>
<dbReference type="GO" id="GO:0009228">
    <property type="term" value="P:thiamine biosynthetic process"/>
    <property type="evidence" value="ECO:0007669"/>
    <property type="project" value="UniProtKB-UniRule"/>
</dbReference>
<name>A0A937HWH2_9GAMM</name>
<reference evidence="12" key="1">
    <citation type="submission" date="2020-10" db="EMBL/GenBank/DDBJ databases">
        <title>Microbiome of the Black Sea water column analyzed by genome centric metagenomics.</title>
        <authorList>
            <person name="Cabello-Yeves P.J."/>
            <person name="Callieri C."/>
            <person name="Picazo A."/>
            <person name="Mehrshad M."/>
            <person name="Haro-Moreno J.M."/>
            <person name="Roda-Garcia J."/>
            <person name="Dzembekova N."/>
            <person name="Slabakova V."/>
            <person name="Slabakova N."/>
            <person name="Moncheva S."/>
            <person name="Rodriguez-Valera F."/>
        </authorList>
    </citation>
    <scope>NUCLEOTIDE SEQUENCE</scope>
    <source>
        <strain evidence="12">BS307-5m-G49</strain>
    </source>
</reference>
<dbReference type="PROSITE" id="PS00187">
    <property type="entry name" value="TPP_ENZYMES"/>
    <property type="match status" value="1"/>
</dbReference>
<evidence type="ECO:0000256" key="1">
    <source>
        <dbReference type="ARBA" id="ARBA00004980"/>
    </source>
</evidence>
<dbReference type="Pfam" id="PF02779">
    <property type="entry name" value="Transket_pyr"/>
    <property type="match status" value="1"/>
</dbReference>
<comment type="pathway">
    <text evidence="1 10">Metabolic intermediate biosynthesis; 1-deoxy-D-xylulose 5-phosphate biosynthesis; 1-deoxy-D-xylulose 5-phosphate from D-glyceraldehyde 3-phosphate and pyruvate: step 1/1.</text>
</comment>
<feature type="binding site" evidence="10">
    <location>
        <position position="184"/>
    </location>
    <ligand>
        <name>Mg(2+)</name>
        <dbReference type="ChEBI" id="CHEBI:18420"/>
    </ligand>
</feature>
<evidence type="ECO:0000313" key="12">
    <source>
        <dbReference type="EMBL" id="MBL6811855.1"/>
    </source>
</evidence>
<feature type="binding site" evidence="10">
    <location>
        <position position="184"/>
    </location>
    <ligand>
        <name>thiamine diphosphate</name>
        <dbReference type="ChEBI" id="CHEBI:58937"/>
    </ligand>
</feature>
<sequence>MTKTYFEIPSSRPNTPLLDEINYPVDLKKISKKELNQLADELREFLIYSVAQSGGHFGAGLGVIELTIALHYVFNTPEDNLIWDVGHQTYPHKILTGRKKDIQTIRSKGGLHPFTNIEESEYDSFGAGHSSTSISAALGMAVASPEKKHVAIIGDGAMTAGMAYEALAHAGSLDSDILVILNDNNMSISRNVGGFSNYLARIWASKLYSSIREGGKTALRFIPSAKSFAKKAETHFKGMLAPGTIFEELGFNYIGPMDGHNLIEIIRTLSNLKDLKGPKLLHLITQKGKGFEPAEKKPITFHALNKIEPENKKPNGTKYSAVFGEWLCNKVETGDKNLIAITPAMSEGSGMNEFAEKYPEIFFDVAIAEQHSMTFAAGLAKEGKKPILAIYSTFLQRAYDQLIHDVALQDLDVTLAIDRAGFVGGDGATHAGIFDVSFLRCIPNMLIMCPSDEAECWKMLSTGYSYQGPAAIRYPRGEGPGAEISKNFDCLEIGKANVISDVDSEIVIFSFGNVLDLSLDIADELNCSLIDMRFIKPLDEELIEKYAKNCKHLISIEENVVSGGAGSAVNEFISTIGFSEKLKIFGIPDEFPIVGSQSDQRAAAGLTKKEIIRKLSMELDLEELN</sequence>
<feature type="binding site" evidence="10">
    <location>
        <position position="87"/>
    </location>
    <ligand>
        <name>thiamine diphosphate</name>
        <dbReference type="ChEBI" id="CHEBI:58937"/>
    </ligand>
</feature>
<keyword evidence="9 10" id="KW-0414">Isoprene biosynthesis</keyword>
<dbReference type="Gene3D" id="3.40.50.970">
    <property type="match status" value="2"/>
</dbReference>
<dbReference type="PROSITE" id="PS00802">
    <property type="entry name" value="TRANSKETOLASE_2"/>
    <property type="match status" value="1"/>
</dbReference>
<comment type="similarity">
    <text evidence="2 10">Belongs to the transketolase family. DXPS subfamily.</text>
</comment>
<dbReference type="InterPro" id="IPR033248">
    <property type="entry name" value="Transketolase_C"/>
</dbReference>
<dbReference type="Proteomes" id="UP000744438">
    <property type="component" value="Unassembled WGS sequence"/>
</dbReference>
<dbReference type="NCBIfam" id="NF003933">
    <property type="entry name" value="PRK05444.2-2"/>
    <property type="match status" value="1"/>
</dbReference>
<dbReference type="PANTHER" id="PTHR43322:SF5">
    <property type="entry name" value="1-DEOXY-D-XYLULOSE-5-PHOSPHATE SYNTHASE, CHLOROPLASTIC"/>
    <property type="match status" value="1"/>
</dbReference>
<evidence type="ECO:0000256" key="5">
    <source>
        <dbReference type="ARBA" id="ARBA00022723"/>
    </source>
</evidence>
<comment type="cofactor">
    <cofactor evidence="10">
        <name>thiamine diphosphate</name>
        <dbReference type="ChEBI" id="CHEBI:58937"/>
    </cofactor>
    <text evidence="10">Binds 1 thiamine pyrophosphate per subunit.</text>
</comment>
<dbReference type="InterPro" id="IPR020826">
    <property type="entry name" value="Transketolase_BS"/>
</dbReference>
<keyword evidence="6 10" id="KW-0460">Magnesium</keyword>
<evidence type="ECO:0000256" key="9">
    <source>
        <dbReference type="ARBA" id="ARBA00023229"/>
    </source>
</evidence>
<feature type="domain" description="Transketolase-like pyrimidine-binding" evidence="11">
    <location>
        <begin position="317"/>
        <end position="482"/>
    </location>
</feature>
<dbReference type="GO" id="GO:0005829">
    <property type="term" value="C:cytosol"/>
    <property type="evidence" value="ECO:0007669"/>
    <property type="project" value="TreeGrafter"/>
</dbReference>
<evidence type="ECO:0000256" key="3">
    <source>
        <dbReference type="ARBA" id="ARBA00011738"/>
    </source>
</evidence>
<dbReference type="Pfam" id="PF02780">
    <property type="entry name" value="Transketolase_C"/>
    <property type="match status" value="1"/>
</dbReference>
<feature type="binding site" evidence="10">
    <location>
        <begin position="156"/>
        <end position="157"/>
    </location>
    <ligand>
        <name>thiamine diphosphate</name>
        <dbReference type="ChEBI" id="CHEBI:58937"/>
    </ligand>
</feature>
<dbReference type="SUPFAM" id="SSF52518">
    <property type="entry name" value="Thiamin diphosphate-binding fold (THDP-binding)"/>
    <property type="match status" value="2"/>
</dbReference>
<dbReference type="SMART" id="SM00861">
    <property type="entry name" value="Transket_pyr"/>
    <property type="match status" value="1"/>
</dbReference>
<keyword evidence="8 10" id="KW-0786">Thiamine pyrophosphate</keyword>
<evidence type="ECO:0000313" key="13">
    <source>
        <dbReference type="Proteomes" id="UP000744438"/>
    </source>
</evidence>
<protein>
    <recommendedName>
        <fullName evidence="10">1-deoxy-D-xylulose-5-phosphate synthase</fullName>
        <ecNumber evidence="10">2.2.1.7</ecNumber>
    </recommendedName>
    <alternativeName>
        <fullName evidence="10">1-deoxyxylulose-5-phosphate synthase</fullName>
        <shortName evidence="10">DXP synthase</shortName>
        <shortName evidence="10">DXPS</shortName>
    </alternativeName>
</protein>
<dbReference type="CDD" id="cd02007">
    <property type="entry name" value="TPP_DXS"/>
    <property type="match status" value="1"/>
</dbReference>
<organism evidence="12 13">
    <name type="scientific">SAR86 cluster bacterium</name>
    <dbReference type="NCBI Taxonomy" id="2030880"/>
    <lineage>
        <taxon>Bacteria</taxon>
        <taxon>Pseudomonadati</taxon>
        <taxon>Pseudomonadota</taxon>
        <taxon>Gammaproteobacteria</taxon>
        <taxon>SAR86 cluster</taxon>
    </lineage>
</organism>
<evidence type="ECO:0000256" key="7">
    <source>
        <dbReference type="ARBA" id="ARBA00022977"/>
    </source>
</evidence>
<dbReference type="NCBIfam" id="TIGR00204">
    <property type="entry name" value="dxs"/>
    <property type="match status" value="1"/>
</dbReference>
<dbReference type="InterPro" id="IPR005477">
    <property type="entry name" value="Dxylulose-5-P_synthase"/>
</dbReference>
<evidence type="ECO:0000256" key="4">
    <source>
        <dbReference type="ARBA" id="ARBA00022679"/>
    </source>
</evidence>
<dbReference type="GO" id="GO:0000287">
    <property type="term" value="F:magnesium ion binding"/>
    <property type="evidence" value="ECO:0007669"/>
    <property type="project" value="UniProtKB-UniRule"/>
</dbReference>
<keyword evidence="5 10" id="KW-0479">Metal-binding</keyword>
<dbReference type="EC" id="2.2.1.7" evidence="10"/>
<feature type="binding site" evidence="10">
    <location>
        <position position="369"/>
    </location>
    <ligand>
        <name>thiamine diphosphate</name>
        <dbReference type="ChEBI" id="CHEBI:58937"/>
    </ligand>
</feature>